<accession>A0A327ZET6</accession>
<evidence type="ECO:0008006" key="3">
    <source>
        <dbReference type="Google" id="ProtNLM"/>
    </source>
</evidence>
<dbReference type="Gene3D" id="1.25.40.10">
    <property type="entry name" value="Tetratricopeptide repeat domain"/>
    <property type="match status" value="1"/>
</dbReference>
<sequence>MHVPHPQAAIPPAVLQRDDVRDAIARHDFGRLFVLVRKWAGISYSRIAESCSIKPERVGTLARGQGSITTFEKIAAIADGMRIPGGMLGLAPRPWENSEALIYGNANPGGGDSVLRRDFLRVSLAGATVALGLGETLEHLIRGRVGSDLPAILRNRAARLRRLDDVLGGGDTFKLYLSEYENTKALIKSASKTTAIEKDLLSVLAEQAQQAGWAAFDMGDHVAAKKLYSDSHGIALEAGSDSLTGNALAFLAYQELPISPLIAVKTAEQSCALIRAQAPSSARALLHERRALAHAVAGNAAAADAALDAARQALSDDDGSLQPDWSRWVDHKELDIMTGRCWTELRRPLRAVPVLEAVLGGFDDAHARDKALYSCWLADSYLMAGEIEAAAATASQVLTLSEGVASVRPRQRLQPILEQLELQPGVPEVRQVLEQARTS</sequence>
<dbReference type="InterPro" id="IPR011990">
    <property type="entry name" value="TPR-like_helical_dom_sf"/>
</dbReference>
<organism evidence="1 2">
    <name type="scientific">Actinoplanes lutulentus</name>
    <dbReference type="NCBI Taxonomy" id="1287878"/>
    <lineage>
        <taxon>Bacteria</taxon>
        <taxon>Bacillati</taxon>
        <taxon>Actinomycetota</taxon>
        <taxon>Actinomycetes</taxon>
        <taxon>Micromonosporales</taxon>
        <taxon>Micromonosporaceae</taxon>
        <taxon>Actinoplanes</taxon>
    </lineage>
</organism>
<dbReference type="AlphaFoldDB" id="A0A327ZET6"/>
<protein>
    <recommendedName>
        <fullName evidence="3">Helix-turn-helix protein</fullName>
    </recommendedName>
</protein>
<name>A0A327ZET6_9ACTN</name>
<gene>
    <name evidence="1" type="ORF">B0I29_104270</name>
</gene>
<proteinExistence type="predicted"/>
<dbReference type="EMBL" id="QLMJ01000004">
    <property type="protein sequence ID" value="RAK39732.1"/>
    <property type="molecule type" value="Genomic_DNA"/>
</dbReference>
<evidence type="ECO:0000313" key="1">
    <source>
        <dbReference type="EMBL" id="RAK39732.1"/>
    </source>
</evidence>
<keyword evidence="2" id="KW-1185">Reference proteome</keyword>
<dbReference type="SUPFAM" id="SSF48452">
    <property type="entry name" value="TPR-like"/>
    <property type="match status" value="1"/>
</dbReference>
<dbReference type="OrthoDB" id="3213425at2"/>
<reference evidence="1 2" key="1">
    <citation type="submission" date="2018-06" db="EMBL/GenBank/DDBJ databases">
        <title>Genomic Encyclopedia of Type Strains, Phase III (KMG-III): the genomes of soil and plant-associated and newly described type strains.</title>
        <authorList>
            <person name="Whitman W."/>
        </authorList>
    </citation>
    <scope>NUCLEOTIDE SEQUENCE [LARGE SCALE GENOMIC DNA]</scope>
    <source>
        <strain evidence="1 2">CGMCC 4.7090</strain>
    </source>
</reference>
<comment type="caution">
    <text evidence="1">The sequence shown here is derived from an EMBL/GenBank/DDBJ whole genome shotgun (WGS) entry which is preliminary data.</text>
</comment>
<dbReference type="Proteomes" id="UP000249341">
    <property type="component" value="Unassembled WGS sequence"/>
</dbReference>
<evidence type="ECO:0000313" key="2">
    <source>
        <dbReference type="Proteomes" id="UP000249341"/>
    </source>
</evidence>